<dbReference type="Proteomes" id="UP000288805">
    <property type="component" value="Unassembled WGS sequence"/>
</dbReference>
<protein>
    <submittedName>
        <fullName evidence="1">Protein HESO1</fullName>
    </submittedName>
</protein>
<gene>
    <name evidence="1" type="primary">HESO1_2</name>
    <name evidence="1" type="ORF">CK203_073201</name>
</gene>
<dbReference type="EMBL" id="QGNW01001229">
    <property type="protein sequence ID" value="RVW49274.1"/>
    <property type="molecule type" value="Genomic_DNA"/>
</dbReference>
<accession>A0A438ENI3</accession>
<dbReference type="AlphaFoldDB" id="A0A438ENI3"/>
<dbReference type="InterPro" id="IPR043519">
    <property type="entry name" value="NT_sf"/>
</dbReference>
<dbReference type="SUPFAM" id="SSF81301">
    <property type="entry name" value="Nucleotidyltransferase"/>
    <property type="match status" value="1"/>
</dbReference>
<proteinExistence type="predicted"/>
<sequence length="118" mass="13556">MIYRWMAKIAIYPQCKGPIIKFESYHPNISCDVSINNLKGQMKSKFLFWITGIDGRFRDLVLLVKEWARAHDINNSKTGTLNSYSLSLLVVFHLQVIINHYFCINLGNSSDQGIFLTA</sequence>
<comment type="caution">
    <text evidence="1">The sequence shown here is derived from an EMBL/GenBank/DDBJ whole genome shotgun (WGS) entry which is preliminary data.</text>
</comment>
<reference evidence="1 2" key="1">
    <citation type="journal article" date="2018" name="PLoS Genet.">
        <title>Population sequencing reveals clonal diversity and ancestral inbreeding in the grapevine cultivar Chardonnay.</title>
        <authorList>
            <person name="Roach M.J."/>
            <person name="Johnson D.L."/>
            <person name="Bohlmann J."/>
            <person name="van Vuuren H.J."/>
            <person name="Jones S.J."/>
            <person name="Pretorius I.S."/>
            <person name="Schmidt S.A."/>
            <person name="Borneman A.R."/>
        </authorList>
    </citation>
    <scope>NUCLEOTIDE SEQUENCE [LARGE SCALE GENOMIC DNA]</scope>
    <source>
        <strain evidence="2">cv. Chardonnay</strain>
        <tissue evidence="1">Leaf</tissue>
    </source>
</reference>
<dbReference type="PANTHER" id="PTHR12271:SF123">
    <property type="entry name" value="PROTEIN HESO1"/>
    <property type="match status" value="1"/>
</dbReference>
<organism evidence="1 2">
    <name type="scientific">Vitis vinifera</name>
    <name type="common">Grape</name>
    <dbReference type="NCBI Taxonomy" id="29760"/>
    <lineage>
        <taxon>Eukaryota</taxon>
        <taxon>Viridiplantae</taxon>
        <taxon>Streptophyta</taxon>
        <taxon>Embryophyta</taxon>
        <taxon>Tracheophyta</taxon>
        <taxon>Spermatophyta</taxon>
        <taxon>Magnoliopsida</taxon>
        <taxon>eudicotyledons</taxon>
        <taxon>Gunneridae</taxon>
        <taxon>Pentapetalae</taxon>
        <taxon>rosids</taxon>
        <taxon>Vitales</taxon>
        <taxon>Vitaceae</taxon>
        <taxon>Viteae</taxon>
        <taxon>Vitis</taxon>
    </lineage>
</organism>
<dbReference type="SUPFAM" id="SSF81631">
    <property type="entry name" value="PAP/OAS1 substrate-binding domain"/>
    <property type="match status" value="1"/>
</dbReference>
<evidence type="ECO:0000313" key="1">
    <source>
        <dbReference type="EMBL" id="RVW49274.1"/>
    </source>
</evidence>
<name>A0A438ENI3_VITVI</name>
<dbReference type="Gene3D" id="1.10.1410.10">
    <property type="match status" value="1"/>
</dbReference>
<dbReference type="PANTHER" id="PTHR12271">
    <property type="entry name" value="POLY A POLYMERASE CID PAP -RELATED"/>
    <property type="match status" value="1"/>
</dbReference>
<evidence type="ECO:0000313" key="2">
    <source>
        <dbReference type="Proteomes" id="UP000288805"/>
    </source>
</evidence>